<dbReference type="AlphaFoldDB" id="A0A8K0DZB7"/>
<dbReference type="EMBL" id="VOIH02000009">
    <property type="protein sequence ID" value="KAF3437978.1"/>
    <property type="molecule type" value="Genomic_DNA"/>
</dbReference>
<proteinExistence type="predicted"/>
<accession>A0A8K0DZB7</accession>
<organism evidence="2 3">
    <name type="scientific">Rhamnella rubrinervis</name>
    <dbReference type="NCBI Taxonomy" id="2594499"/>
    <lineage>
        <taxon>Eukaryota</taxon>
        <taxon>Viridiplantae</taxon>
        <taxon>Streptophyta</taxon>
        <taxon>Embryophyta</taxon>
        <taxon>Tracheophyta</taxon>
        <taxon>Spermatophyta</taxon>
        <taxon>Magnoliopsida</taxon>
        <taxon>eudicotyledons</taxon>
        <taxon>Gunneridae</taxon>
        <taxon>Pentapetalae</taxon>
        <taxon>rosids</taxon>
        <taxon>fabids</taxon>
        <taxon>Rosales</taxon>
        <taxon>Rhamnaceae</taxon>
        <taxon>rhamnoid group</taxon>
        <taxon>Rhamneae</taxon>
        <taxon>Rhamnella</taxon>
    </lineage>
</organism>
<dbReference type="OrthoDB" id="1745817at2759"/>
<feature type="region of interest" description="Disordered" evidence="1">
    <location>
        <begin position="63"/>
        <end position="100"/>
    </location>
</feature>
<dbReference type="Proteomes" id="UP000796880">
    <property type="component" value="Unassembled WGS sequence"/>
</dbReference>
<protein>
    <recommendedName>
        <fullName evidence="4">Transposase</fullName>
    </recommendedName>
</protein>
<sequence>MMDRITLWYKTHFNKKTGKWSDVKLEQIYNQLIEANERCEAEGLDVTIDKIFNSVVPPKSGYVQGFGPGPKPMSRTLRLSEQRRKEAEDRAKSAEERNEELTKQIEELKARQDRIEDSLFQRIRRCSSTFPTRKTECGYTFMDA</sequence>
<keyword evidence="3" id="KW-1185">Reference proteome</keyword>
<gene>
    <name evidence="2" type="ORF">FNV43_RR20734</name>
</gene>
<evidence type="ECO:0000313" key="2">
    <source>
        <dbReference type="EMBL" id="KAF3437978.1"/>
    </source>
</evidence>
<feature type="compositionally biased region" description="Basic and acidic residues" evidence="1">
    <location>
        <begin position="78"/>
        <end position="100"/>
    </location>
</feature>
<comment type="caution">
    <text evidence="2">The sequence shown here is derived from an EMBL/GenBank/DDBJ whole genome shotgun (WGS) entry which is preliminary data.</text>
</comment>
<evidence type="ECO:0008006" key="4">
    <source>
        <dbReference type="Google" id="ProtNLM"/>
    </source>
</evidence>
<evidence type="ECO:0000256" key="1">
    <source>
        <dbReference type="SAM" id="MobiDB-lite"/>
    </source>
</evidence>
<name>A0A8K0DZB7_9ROSA</name>
<reference evidence="2" key="1">
    <citation type="submission" date="2020-03" db="EMBL/GenBank/DDBJ databases">
        <title>A high-quality chromosome-level genome assembly of a woody plant with both climbing and erect habits, Rhamnella rubrinervis.</title>
        <authorList>
            <person name="Lu Z."/>
            <person name="Yang Y."/>
            <person name="Zhu X."/>
            <person name="Sun Y."/>
        </authorList>
    </citation>
    <scope>NUCLEOTIDE SEQUENCE</scope>
    <source>
        <strain evidence="2">BYM</strain>
        <tissue evidence="2">Leaf</tissue>
    </source>
</reference>
<evidence type="ECO:0000313" key="3">
    <source>
        <dbReference type="Proteomes" id="UP000796880"/>
    </source>
</evidence>